<evidence type="ECO:0000256" key="3">
    <source>
        <dbReference type="ARBA" id="ARBA00015065"/>
    </source>
</evidence>
<dbReference type="EMBL" id="JANPXH010001011">
    <property type="protein sequence ID" value="MCR6679247.1"/>
    <property type="molecule type" value="Genomic_DNA"/>
</dbReference>
<dbReference type="AlphaFoldDB" id="A0AAW5N3T8"/>
<comment type="caution">
    <text evidence="8">The sequence shown here is derived from an EMBL/GenBank/DDBJ whole genome shotgun (WGS) entry which is preliminary data.</text>
</comment>
<gene>
    <name evidence="8" type="primary">rmuC</name>
    <name evidence="8" type="ORF">NVV43_27660</name>
</gene>
<feature type="coiled-coil region" evidence="6">
    <location>
        <begin position="21"/>
        <end position="48"/>
    </location>
</feature>
<dbReference type="Pfam" id="PF02646">
    <property type="entry name" value="RmuC"/>
    <property type="match status" value="1"/>
</dbReference>
<feature type="non-terminal residue" evidence="8">
    <location>
        <position position="85"/>
    </location>
</feature>
<accession>A0AAW5N3T8</accession>
<organism evidence="8 9">
    <name type="scientific">Escherichia marmotae</name>
    <dbReference type="NCBI Taxonomy" id="1499973"/>
    <lineage>
        <taxon>Bacteria</taxon>
        <taxon>Pseudomonadati</taxon>
        <taxon>Pseudomonadota</taxon>
        <taxon>Gammaproteobacteria</taxon>
        <taxon>Enterobacterales</taxon>
        <taxon>Enterobacteriaceae</taxon>
        <taxon>Escherichia</taxon>
    </lineage>
</organism>
<proteinExistence type="inferred from homology"/>
<evidence type="ECO:0000256" key="5">
    <source>
        <dbReference type="ARBA" id="ARBA00023172"/>
    </source>
</evidence>
<dbReference type="PANTHER" id="PTHR30563:SF0">
    <property type="entry name" value="DNA RECOMBINATION PROTEIN RMUC"/>
    <property type="match status" value="1"/>
</dbReference>
<reference evidence="8" key="1">
    <citation type="submission" date="2022-07" db="EMBL/GenBank/DDBJ databases">
        <title>Diversity of ethanolamine utilization by human commensal Escherichia coli.</title>
        <authorList>
            <person name="Jubelin G."/>
        </authorList>
    </citation>
    <scope>NUCLEOTIDE SEQUENCE</scope>
    <source>
        <strain evidence="8">S1</strain>
    </source>
</reference>
<protein>
    <recommendedName>
        <fullName evidence="3">DNA recombination protein RmuC</fullName>
    </recommendedName>
</protein>
<dbReference type="PANTHER" id="PTHR30563">
    <property type="entry name" value="DNA RECOMBINATION PROTEIN RMUC"/>
    <property type="match status" value="1"/>
</dbReference>
<keyword evidence="5" id="KW-0233">DNA recombination</keyword>
<name>A0AAW5N3T8_9ESCH</name>
<dbReference type="Proteomes" id="UP001206878">
    <property type="component" value="Unassembled WGS sequence"/>
</dbReference>
<evidence type="ECO:0000313" key="9">
    <source>
        <dbReference type="Proteomes" id="UP001206878"/>
    </source>
</evidence>
<evidence type="ECO:0000256" key="6">
    <source>
        <dbReference type="SAM" id="Coils"/>
    </source>
</evidence>
<evidence type="ECO:0000313" key="8">
    <source>
        <dbReference type="EMBL" id="MCR6679247.1"/>
    </source>
</evidence>
<comment type="function">
    <text evidence="1">Involved in DNA recombination.</text>
</comment>
<feature type="non-terminal residue" evidence="8">
    <location>
        <position position="1"/>
    </location>
</feature>
<comment type="similarity">
    <text evidence="2">Belongs to the RmuC family.</text>
</comment>
<feature type="region of interest" description="Disordered" evidence="7">
    <location>
        <begin position="1"/>
        <end position="20"/>
    </location>
</feature>
<dbReference type="GO" id="GO:0006310">
    <property type="term" value="P:DNA recombination"/>
    <property type="evidence" value="ECO:0007669"/>
    <property type="project" value="UniProtKB-KW"/>
</dbReference>
<evidence type="ECO:0000256" key="4">
    <source>
        <dbReference type="ARBA" id="ARBA00023054"/>
    </source>
</evidence>
<dbReference type="InterPro" id="IPR003798">
    <property type="entry name" value="DNA_recombination_RmuC"/>
</dbReference>
<evidence type="ECO:0000256" key="7">
    <source>
        <dbReference type="SAM" id="MobiDB-lite"/>
    </source>
</evidence>
<keyword evidence="4 6" id="KW-0175">Coiled coil</keyword>
<evidence type="ECO:0000256" key="2">
    <source>
        <dbReference type="ARBA" id="ARBA00009840"/>
    </source>
</evidence>
<evidence type="ECO:0000256" key="1">
    <source>
        <dbReference type="ARBA" id="ARBA00003416"/>
    </source>
</evidence>
<sequence length="85" mass="9744">EQLDGFRRQVQDSFGKEAQERHTLTHEIRNLQQLNAQMAQEAINLTRALKGDNKTQGNWGEVVLTRVLEASGLREGYEYETQVSI</sequence>